<dbReference type="Pfam" id="PF02709">
    <property type="entry name" value="Glyco_transf_7C"/>
    <property type="match status" value="1"/>
</dbReference>
<dbReference type="RefSeq" id="WP_095505561.1">
    <property type="nucleotide sequence ID" value="NZ_BSNC01000003.1"/>
</dbReference>
<dbReference type="CDD" id="cd06420">
    <property type="entry name" value="GT2_Chondriotin_Pol_N"/>
    <property type="match status" value="1"/>
</dbReference>
<keyword evidence="5" id="KW-1185">Reference proteome</keyword>
<evidence type="ECO:0000313" key="5">
    <source>
        <dbReference type="Proteomes" id="UP001161422"/>
    </source>
</evidence>
<keyword evidence="1 4" id="KW-0808">Transferase</keyword>
<protein>
    <submittedName>
        <fullName evidence="4">Glycosyl transferase family 2</fullName>
    </submittedName>
</protein>
<organism evidence="4 5">
    <name type="scientific">Paraferrimonas sedimenticola</name>
    <dbReference type="NCBI Taxonomy" id="375674"/>
    <lineage>
        <taxon>Bacteria</taxon>
        <taxon>Pseudomonadati</taxon>
        <taxon>Pseudomonadota</taxon>
        <taxon>Gammaproteobacteria</taxon>
        <taxon>Alteromonadales</taxon>
        <taxon>Ferrimonadaceae</taxon>
        <taxon>Paraferrimonas</taxon>
    </lineage>
</organism>
<name>A0AA37RVC6_9GAMM</name>
<dbReference type="EMBL" id="BSNC01000003">
    <property type="protein sequence ID" value="GLP95564.1"/>
    <property type="molecule type" value="Genomic_DNA"/>
</dbReference>
<gene>
    <name evidence="4" type="ORF">GCM10007895_08700</name>
</gene>
<dbReference type="SUPFAM" id="SSF53448">
    <property type="entry name" value="Nucleotide-diphospho-sugar transferases"/>
    <property type="match status" value="1"/>
</dbReference>
<evidence type="ECO:0000259" key="3">
    <source>
        <dbReference type="Pfam" id="PF02709"/>
    </source>
</evidence>
<dbReference type="PANTHER" id="PTHR43685">
    <property type="entry name" value="GLYCOSYLTRANSFERASE"/>
    <property type="match status" value="1"/>
</dbReference>
<accession>A0AA37RVC6</accession>
<dbReference type="Gene3D" id="3.90.550.10">
    <property type="entry name" value="Spore Coat Polysaccharide Biosynthesis Protein SpsA, Chain A"/>
    <property type="match status" value="1"/>
</dbReference>
<sequence>MPSPKRISLVITTYNWPDALRRSVESAWRQVRMPDEIIIADDGSGEETRALIAELQQQSPVPIIHSWQEDDGFRLNRSRNLAIAKVSSDYIVVIDGDIVMHSHFLADHQEMAKPGYCLAGRRMYMNPTLSQRVLDGYVPHMLSPGIHAHRSDLIRPVWLRNLRSSVCHKLRGFYGANMSFWHNDALKVNGFNEAFTGWGGDDLEFAIRLMNIGVHKIRIRHGATAFHIYHTESHRAISPENHAEFEKTRIESLTWCEQGLNSHLSEKASD</sequence>
<dbReference type="InterPro" id="IPR001173">
    <property type="entry name" value="Glyco_trans_2-like"/>
</dbReference>
<reference evidence="4" key="2">
    <citation type="submission" date="2023-01" db="EMBL/GenBank/DDBJ databases">
        <title>Draft genome sequence of Paraferrimonas sedimenticola strain NBRC 101628.</title>
        <authorList>
            <person name="Sun Q."/>
            <person name="Mori K."/>
        </authorList>
    </citation>
    <scope>NUCLEOTIDE SEQUENCE</scope>
    <source>
        <strain evidence="4">NBRC 101628</strain>
    </source>
</reference>
<dbReference type="AlphaFoldDB" id="A0AA37RVC6"/>
<dbReference type="Pfam" id="PF00535">
    <property type="entry name" value="Glycos_transf_2"/>
    <property type="match status" value="1"/>
</dbReference>
<evidence type="ECO:0000259" key="2">
    <source>
        <dbReference type="Pfam" id="PF00535"/>
    </source>
</evidence>
<evidence type="ECO:0000313" key="4">
    <source>
        <dbReference type="EMBL" id="GLP95564.1"/>
    </source>
</evidence>
<dbReference type="Proteomes" id="UP001161422">
    <property type="component" value="Unassembled WGS sequence"/>
</dbReference>
<reference evidence="4" key="1">
    <citation type="journal article" date="2014" name="Int. J. Syst. Evol. Microbiol.">
        <title>Complete genome sequence of Corynebacterium casei LMG S-19264T (=DSM 44701T), isolated from a smear-ripened cheese.</title>
        <authorList>
            <consortium name="US DOE Joint Genome Institute (JGI-PGF)"/>
            <person name="Walter F."/>
            <person name="Albersmeier A."/>
            <person name="Kalinowski J."/>
            <person name="Ruckert C."/>
        </authorList>
    </citation>
    <scope>NUCLEOTIDE SEQUENCE</scope>
    <source>
        <strain evidence="4">NBRC 101628</strain>
    </source>
</reference>
<feature type="domain" description="Glycosyltransferase 2-like" evidence="2">
    <location>
        <begin position="8"/>
        <end position="122"/>
    </location>
</feature>
<evidence type="ECO:0000256" key="1">
    <source>
        <dbReference type="ARBA" id="ARBA00022679"/>
    </source>
</evidence>
<proteinExistence type="predicted"/>
<feature type="domain" description="Galactosyltransferase C-terminal" evidence="3">
    <location>
        <begin position="171"/>
        <end position="230"/>
    </location>
</feature>
<comment type="caution">
    <text evidence="4">The sequence shown here is derived from an EMBL/GenBank/DDBJ whole genome shotgun (WGS) entry which is preliminary data.</text>
</comment>
<dbReference type="GO" id="GO:0016740">
    <property type="term" value="F:transferase activity"/>
    <property type="evidence" value="ECO:0007669"/>
    <property type="project" value="UniProtKB-KW"/>
</dbReference>
<dbReference type="InterPro" id="IPR027791">
    <property type="entry name" value="Galactosyl_T_C"/>
</dbReference>
<dbReference type="InterPro" id="IPR029044">
    <property type="entry name" value="Nucleotide-diphossugar_trans"/>
</dbReference>
<dbReference type="PANTHER" id="PTHR43685:SF3">
    <property type="entry name" value="SLR2126 PROTEIN"/>
    <property type="match status" value="1"/>
</dbReference>
<dbReference type="InterPro" id="IPR050834">
    <property type="entry name" value="Glycosyltransf_2"/>
</dbReference>